<dbReference type="Proteomes" id="UP000183315">
    <property type="component" value="Unassembled WGS sequence"/>
</dbReference>
<dbReference type="EMBL" id="FNZI01000007">
    <property type="protein sequence ID" value="SEJ66192.1"/>
    <property type="molecule type" value="Genomic_DNA"/>
</dbReference>
<organism evidence="1 2">
    <name type="scientific">Demequina mangrovi</name>
    <dbReference type="NCBI Taxonomy" id="1043493"/>
    <lineage>
        <taxon>Bacteria</taxon>
        <taxon>Bacillati</taxon>
        <taxon>Actinomycetota</taxon>
        <taxon>Actinomycetes</taxon>
        <taxon>Micrococcales</taxon>
        <taxon>Demequinaceae</taxon>
        <taxon>Demequina</taxon>
    </lineage>
</organism>
<evidence type="ECO:0000313" key="2">
    <source>
        <dbReference type="Proteomes" id="UP000183315"/>
    </source>
</evidence>
<reference evidence="2" key="1">
    <citation type="submission" date="2016-10" db="EMBL/GenBank/DDBJ databases">
        <authorList>
            <person name="Varghese N."/>
        </authorList>
    </citation>
    <scope>NUCLEOTIDE SEQUENCE [LARGE SCALE GENOMIC DNA]</scope>
    <source>
        <strain evidence="2">DSM 24868</strain>
    </source>
</reference>
<name>A0A1H7AVR2_9MICO</name>
<protein>
    <submittedName>
        <fullName evidence="1">Transcriptional regulator, AbiEi antitoxin, Type IV TA system</fullName>
    </submittedName>
</protein>
<dbReference type="AlphaFoldDB" id="A0A1H7AVR2"/>
<accession>A0A1H7AVR2</accession>
<proteinExistence type="predicted"/>
<evidence type="ECO:0000313" key="1">
    <source>
        <dbReference type="EMBL" id="SEJ66192.1"/>
    </source>
</evidence>
<sequence length="236" mass="25976">MGGDWESWSALLGTAAPSPRFFPYFTTADAVRATAGACRRLPMLAAEHRIVTVARGKHVVVPRGAGARWLPDPVEAAWLIAAARFAPHRPHISGLSAAALHGAAARPHDEVHVTVPFQARALELPALAMTVRFHQRDPEEVAKLQRERFGLTGGEQIAVTQMRGEICMPLVTTPAQTVLDLLHSPTRAGDRYDALDAADRLVRRVPLRELDRLAAGQRRLDASDRILGKRWPRRRP</sequence>
<keyword evidence="2" id="KW-1185">Reference proteome</keyword>
<dbReference type="RefSeq" id="WP_042215508.1">
    <property type="nucleotide sequence ID" value="NZ_BBLU01000011.1"/>
</dbReference>
<gene>
    <name evidence="1" type="ORF">SAMN05421637_2588</name>
</gene>